<accession>A0A8J3BGB4</accession>
<keyword evidence="2" id="KW-1185">Reference proteome</keyword>
<dbReference type="Proteomes" id="UP000637720">
    <property type="component" value="Unassembled WGS sequence"/>
</dbReference>
<reference evidence="1" key="2">
    <citation type="submission" date="2020-09" db="EMBL/GenBank/DDBJ databases">
        <authorList>
            <person name="Sun Q."/>
            <person name="Ohkuma M."/>
        </authorList>
    </citation>
    <scope>NUCLEOTIDE SEQUENCE</scope>
    <source>
        <strain evidence="1">JCM 14719</strain>
    </source>
</reference>
<comment type="caution">
    <text evidence="1">The sequence shown here is derived from an EMBL/GenBank/DDBJ whole genome shotgun (WGS) entry which is preliminary data.</text>
</comment>
<sequence length="40" mass="4427">MLNTCCLEVAFVIIPVETADIFSTYLAMISPLSFQIYGIV</sequence>
<reference evidence="1" key="1">
    <citation type="journal article" date="2014" name="Int. J. Syst. Evol. Microbiol.">
        <title>Complete genome sequence of Corynebacterium casei LMG S-19264T (=DSM 44701T), isolated from a smear-ripened cheese.</title>
        <authorList>
            <consortium name="US DOE Joint Genome Institute (JGI-PGF)"/>
            <person name="Walter F."/>
            <person name="Albersmeier A."/>
            <person name="Kalinowski J."/>
            <person name="Ruckert C."/>
        </authorList>
    </citation>
    <scope>NUCLEOTIDE SEQUENCE</scope>
    <source>
        <strain evidence="1">JCM 14719</strain>
    </source>
</reference>
<evidence type="ECO:0000313" key="2">
    <source>
        <dbReference type="Proteomes" id="UP000637720"/>
    </source>
</evidence>
<dbReference type="AlphaFoldDB" id="A0A8J3BGB4"/>
<dbReference type="EMBL" id="BMOF01000081">
    <property type="protein sequence ID" value="GGK08451.1"/>
    <property type="molecule type" value="Genomic_DNA"/>
</dbReference>
<evidence type="ECO:0000313" key="1">
    <source>
        <dbReference type="EMBL" id="GGK08451.1"/>
    </source>
</evidence>
<gene>
    <name evidence="1" type="ORF">GCM10007043_23170</name>
</gene>
<organism evidence="1 2">
    <name type="scientific">Calditerricola satsumensis</name>
    <dbReference type="NCBI Taxonomy" id="373054"/>
    <lineage>
        <taxon>Bacteria</taxon>
        <taxon>Bacillati</taxon>
        <taxon>Bacillota</taxon>
        <taxon>Bacilli</taxon>
        <taxon>Bacillales</taxon>
        <taxon>Bacillaceae</taxon>
        <taxon>Calditerricola</taxon>
    </lineage>
</organism>
<proteinExistence type="predicted"/>
<name>A0A8J3BGB4_9BACI</name>
<protein>
    <submittedName>
        <fullName evidence="1">Uncharacterized protein</fullName>
    </submittedName>
</protein>